<gene>
    <name evidence="2" type="ORF">TKK_000165</name>
</gene>
<comment type="caution">
    <text evidence="2">The sequence shown here is derived from an EMBL/GenBank/DDBJ whole genome shotgun (WGS) entry which is preliminary data.</text>
</comment>
<evidence type="ECO:0000313" key="2">
    <source>
        <dbReference type="EMBL" id="KAL3407932.1"/>
    </source>
</evidence>
<dbReference type="Pfam" id="PF14529">
    <property type="entry name" value="Exo_endo_phos_2"/>
    <property type="match status" value="1"/>
</dbReference>
<sequence>MDNTRQAYLSILQWNSRGIRSKVEAVNLFNQYEIIVISETFLKDEDIYQIKGYNIVRFDRNSNRERGGMAILLKSYLKYHTLYLDVNLVQIEIGVINIETSQGPISLITYYRSPTYVAGNTLAEWEKEWRYIVNLTKTFDKFILLGDFNAHHPWWGSSYSCSYGNIIHDSLVFEDNFVLLNDGSPTHFTITNGSYVPSSIDLTFVSANLYFDLCNWKVLDDSWGSDHFPIVTSGKIDINYCKKIDYRYNLSKMSWESFLEELETKKNVFNSLVYLNSSVITKYDTFINIINTCIINSMPQVGQRDVNKIVNGTTKTKCNPKVIPKNVWWNEECDRAVRLRKAKLASLKFRCNLDQFIEYKKTCAVTRRTLKEEKKNHLENSVVPLTETPKSLVSGQELKLSKTVSTVQNL</sequence>
<dbReference type="PANTHER" id="PTHR33273">
    <property type="entry name" value="DOMAIN-CONTAINING PROTEIN, PUTATIVE-RELATED"/>
    <property type="match status" value="1"/>
</dbReference>
<proteinExistence type="predicted"/>
<dbReference type="InterPro" id="IPR005135">
    <property type="entry name" value="Endo/exonuclease/phosphatase"/>
</dbReference>
<dbReference type="Proteomes" id="UP001627154">
    <property type="component" value="Unassembled WGS sequence"/>
</dbReference>
<organism evidence="2 3">
    <name type="scientific">Trichogramma kaykai</name>
    <dbReference type="NCBI Taxonomy" id="54128"/>
    <lineage>
        <taxon>Eukaryota</taxon>
        <taxon>Metazoa</taxon>
        <taxon>Ecdysozoa</taxon>
        <taxon>Arthropoda</taxon>
        <taxon>Hexapoda</taxon>
        <taxon>Insecta</taxon>
        <taxon>Pterygota</taxon>
        <taxon>Neoptera</taxon>
        <taxon>Endopterygota</taxon>
        <taxon>Hymenoptera</taxon>
        <taxon>Apocrita</taxon>
        <taxon>Proctotrupomorpha</taxon>
        <taxon>Chalcidoidea</taxon>
        <taxon>Trichogrammatidae</taxon>
        <taxon>Trichogramma</taxon>
    </lineage>
</organism>
<feature type="domain" description="Endonuclease/exonuclease/phosphatase" evidence="1">
    <location>
        <begin position="107"/>
        <end position="231"/>
    </location>
</feature>
<evidence type="ECO:0000259" key="1">
    <source>
        <dbReference type="Pfam" id="PF14529"/>
    </source>
</evidence>
<dbReference type="InterPro" id="IPR036691">
    <property type="entry name" value="Endo/exonu/phosph_ase_sf"/>
</dbReference>
<dbReference type="Gene3D" id="3.60.10.10">
    <property type="entry name" value="Endonuclease/exonuclease/phosphatase"/>
    <property type="match status" value="1"/>
</dbReference>
<accession>A0ABD2XRF4</accession>
<protein>
    <recommendedName>
        <fullName evidence="1">Endonuclease/exonuclease/phosphatase domain-containing protein</fullName>
    </recommendedName>
</protein>
<dbReference type="AlphaFoldDB" id="A0ABD2XRF4"/>
<dbReference type="PANTHER" id="PTHR33273:SF4">
    <property type="entry name" value="ENDONUCLEASE_EXONUCLEASE_PHOSPHATASE DOMAIN-CONTAINING PROTEIN"/>
    <property type="match status" value="1"/>
</dbReference>
<dbReference type="SUPFAM" id="SSF56219">
    <property type="entry name" value="DNase I-like"/>
    <property type="match status" value="1"/>
</dbReference>
<keyword evidence="3" id="KW-1185">Reference proteome</keyword>
<reference evidence="2 3" key="1">
    <citation type="journal article" date="2024" name="bioRxiv">
        <title>A reference genome for Trichogramma kaykai: A tiny desert-dwelling parasitoid wasp with competing sex-ratio distorters.</title>
        <authorList>
            <person name="Culotta J."/>
            <person name="Lindsey A.R."/>
        </authorList>
    </citation>
    <scope>NUCLEOTIDE SEQUENCE [LARGE SCALE GENOMIC DNA]</scope>
    <source>
        <strain evidence="2 3">KSX58</strain>
    </source>
</reference>
<dbReference type="EMBL" id="JBJJXI010000002">
    <property type="protein sequence ID" value="KAL3407932.1"/>
    <property type="molecule type" value="Genomic_DNA"/>
</dbReference>
<evidence type="ECO:0000313" key="3">
    <source>
        <dbReference type="Proteomes" id="UP001627154"/>
    </source>
</evidence>
<name>A0ABD2XRF4_9HYME</name>